<dbReference type="Proteomes" id="UP000232222">
    <property type="component" value="Chromosome"/>
</dbReference>
<dbReference type="RefSeq" id="WP_100609067.1">
    <property type="nucleotide sequence ID" value="NZ_CP024962.1"/>
</dbReference>
<dbReference type="Pfam" id="PF14189">
    <property type="entry name" value="DUF4312"/>
    <property type="match status" value="1"/>
</dbReference>
<reference evidence="1 2" key="1">
    <citation type="submission" date="2017-11" db="EMBL/GenBank/DDBJ databases">
        <title>Genome sequence of Entomoplasma freundtii BARC 318 (ATCC 51999).</title>
        <authorList>
            <person name="Lo W.-S."/>
            <person name="Gasparich G.E."/>
            <person name="Kuo C.-H."/>
        </authorList>
    </citation>
    <scope>NUCLEOTIDE SEQUENCE [LARGE SCALE GENOMIC DNA]</scope>
    <source>
        <strain evidence="1 2">BARC 318</strain>
    </source>
</reference>
<dbReference type="OrthoDB" id="9993177at2"/>
<accession>A0A2K8NQN7</accession>
<evidence type="ECO:0000313" key="1">
    <source>
        <dbReference type="EMBL" id="ATZ16104.1"/>
    </source>
</evidence>
<sequence length="123" mass="14575">MTNEQTINNPIYNEELKISERYQNNPNFRDENSILETKIDFLDVIGHGKTQKEAYTNAFDKLKESIYHKHNNFIIHLEPIDVIPLKDTSDLKSKKIMGLLPHKTLSWEINLRIFYRVKFIAEI</sequence>
<organism evidence="1 2">
    <name type="scientific">Entomoplasma freundtii</name>
    <dbReference type="NCBI Taxonomy" id="74700"/>
    <lineage>
        <taxon>Bacteria</taxon>
        <taxon>Bacillati</taxon>
        <taxon>Mycoplasmatota</taxon>
        <taxon>Mollicutes</taxon>
        <taxon>Entomoplasmatales</taxon>
        <taxon>Entomoplasmataceae</taxon>
        <taxon>Entomoplasma</taxon>
    </lineage>
</organism>
<dbReference type="AlphaFoldDB" id="A0A2K8NQN7"/>
<dbReference type="EMBL" id="CP024962">
    <property type="protein sequence ID" value="ATZ16104.1"/>
    <property type="molecule type" value="Genomic_DNA"/>
</dbReference>
<protein>
    <submittedName>
        <fullName evidence="1">Uncharacterized protein</fullName>
    </submittedName>
</protein>
<evidence type="ECO:0000313" key="2">
    <source>
        <dbReference type="Proteomes" id="UP000232222"/>
    </source>
</evidence>
<name>A0A2K8NQN7_9MOLU</name>
<dbReference type="KEGG" id="efr:EFREU_v1c00770"/>
<gene>
    <name evidence="1" type="ORF">EFREU_v1c00770</name>
</gene>
<dbReference type="InterPro" id="IPR020037">
    <property type="entry name" value="DUF4312"/>
</dbReference>
<proteinExistence type="predicted"/>
<keyword evidence="2" id="KW-1185">Reference proteome</keyword>